<proteinExistence type="predicted"/>
<dbReference type="Proteomes" id="UP001194696">
    <property type="component" value="Unassembled WGS sequence"/>
</dbReference>
<name>A0ABQ7JKK4_9FUNG</name>
<dbReference type="EMBL" id="JAAAIM010001490">
    <property type="protein sequence ID" value="KAG0278035.1"/>
    <property type="molecule type" value="Genomic_DNA"/>
</dbReference>
<protein>
    <submittedName>
        <fullName evidence="1">Uncharacterized protein</fullName>
    </submittedName>
</protein>
<accession>A0ABQ7JKK4</accession>
<gene>
    <name evidence="1" type="ORF">BGZ96_002573</name>
</gene>
<sequence>SNKTSQSPSAVSLLPVVTTVTAQKLPPVVPVGPPLGQPGGKLTQKEAVIRVLLRTGNGAPLPSTVI</sequence>
<keyword evidence="2" id="KW-1185">Reference proteome</keyword>
<organism evidence="1 2">
    <name type="scientific">Linnemannia gamsii</name>
    <dbReference type="NCBI Taxonomy" id="64522"/>
    <lineage>
        <taxon>Eukaryota</taxon>
        <taxon>Fungi</taxon>
        <taxon>Fungi incertae sedis</taxon>
        <taxon>Mucoromycota</taxon>
        <taxon>Mortierellomycotina</taxon>
        <taxon>Mortierellomycetes</taxon>
        <taxon>Mortierellales</taxon>
        <taxon>Mortierellaceae</taxon>
        <taxon>Linnemannia</taxon>
    </lineage>
</organism>
<evidence type="ECO:0000313" key="2">
    <source>
        <dbReference type="Proteomes" id="UP001194696"/>
    </source>
</evidence>
<comment type="caution">
    <text evidence="1">The sequence shown here is derived from an EMBL/GenBank/DDBJ whole genome shotgun (WGS) entry which is preliminary data.</text>
</comment>
<feature type="non-terminal residue" evidence="1">
    <location>
        <position position="1"/>
    </location>
</feature>
<reference evidence="1 2" key="1">
    <citation type="journal article" date="2020" name="Fungal Divers.">
        <title>Resolving the Mortierellaceae phylogeny through synthesis of multi-gene phylogenetics and phylogenomics.</title>
        <authorList>
            <person name="Vandepol N."/>
            <person name="Liber J."/>
            <person name="Desiro A."/>
            <person name="Na H."/>
            <person name="Kennedy M."/>
            <person name="Barry K."/>
            <person name="Grigoriev I.V."/>
            <person name="Miller A.N."/>
            <person name="O'Donnell K."/>
            <person name="Stajich J.E."/>
            <person name="Bonito G."/>
        </authorList>
    </citation>
    <scope>NUCLEOTIDE SEQUENCE [LARGE SCALE GENOMIC DNA]</scope>
    <source>
        <strain evidence="1 2">AD045</strain>
    </source>
</reference>
<evidence type="ECO:0000313" key="1">
    <source>
        <dbReference type="EMBL" id="KAG0278035.1"/>
    </source>
</evidence>